<gene>
    <name evidence="1" type="ORF">AVDCRST_MAG67-3492</name>
</gene>
<dbReference type="Pfam" id="PF04655">
    <property type="entry name" value="APH_6_hur"/>
    <property type="match status" value="1"/>
</dbReference>
<reference evidence="1" key="1">
    <citation type="submission" date="2020-02" db="EMBL/GenBank/DDBJ databases">
        <authorList>
            <person name="Meier V. D."/>
        </authorList>
    </citation>
    <scope>NUCLEOTIDE SEQUENCE</scope>
    <source>
        <strain evidence="1">AVDCRST_MAG67</strain>
    </source>
</reference>
<dbReference type="Gene3D" id="3.90.1200.10">
    <property type="match status" value="1"/>
</dbReference>
<proteinExistence type="predicted"/>
<dbReference type="AlphaFoldDB" id="A0A6J4TJN6"/>
<dbReference type="EMBL" id="CADCVQ010000149">
    <property type="protein sequence ID" value="CAA9524314.1"/>
    <property type="molecule type" value="Genomic_DNA"/>
</dbReference>
<name>A0A6J4TJN6_9ACTN</name>
<dbReference type="InterPro" id="IPR006748">
    <property type="entry name" value="NH2Glyco/OHUrea_AB-resist_kin"/>
</dbReference>
<dbReference type="GO" id="GO:0016773">
    <property type="term" value="F:phosphotransferase activity, alcohol group as acceptor"/>
    <property type="evidence" value="ECO:0007669"/>
    <property type="project" value="InterPro"/>
</dbReference>
<sequence>MARARVQKDVARDGALLVIEEALPIPRGLEWLHGLPGGSAWLSKLRGLVAGCARDWRLTVHAPIEPGSVSWVAPAELSDGTPAILKLSFPDEETRHEPDALSLWAGRGAVRLYEYDRARHAMLLERCVPGVLLWSIPDEDAAHRIAADILRRLWRAPPAAAPFASLADAARRWSRELPARYKHHGRPFSRRLLDEARSLCVELAGSQPDAVVCHQDFHGGNVLAAEERWLAIDPKPLVGERAFDLASLLRDRRDQLLSAPAPRRVVQRRLDLLSSELGVEKGRARGWGIVHALAWGLTDEAVYAPNIACAELLASC</sequence>
<accession>A0A6J4TJN6</accession>
<dbReference type="GO" id="GO:0019748">
    <property type="term" value="P:secondary metabolic process"/>
    <property type="evidence" value="ECO:0007669"/>
    <property type="project" value="InterPro"/>
</dbReference>
<dbReference type="InterPro" id="IPR011009">
    <property type="entry name" value="Kinase-like_dom_sf"/>
</dbReference>
<evidence type="ECO:0008006" key="2">
    <source>
        <dbReference type="Google" id="ProtNLM"/>
    </source>
</evidence>
<protein>
    <recommendedName>
        <fullName evidence="2">Streptomycin 6-kinase</fullName>
    </recommendedName>
</protein>
<dbReference type="SUPFAM" id="SSF56112">
    <property type="entry name" value="Protein kinase-like (PK-like)"/>
    <property type="match status" value="1"/>
</dbReference>
<organism evidence="1">
    <name type="scientific">uncultured Solirubrobacteraceae bacterium</name>
    <dbReference type="NCBI Taxonomy" id="1162706"/>
    <lineage>
        <taxon>Bacteria</taxon>
        <taxon>Bacillati</taxon>
        <taxon>Actinomycetota</taxon>
        <taxon>Thermoleophilia</taxon>
        <taxon>Solirubrobacterales</taxon>
        <taxon>Solirubrobacteraceae</taxon>
        <taxon>environmental samples</taxon>
    </lineage>
</organism>
<evidence type="ECO:0000313" key="1">
    <source>
        <dbReference type="EMBL" id="CAA9524314.1"/>
    </source>
</evidence>